<dbReference type="InterPro" id="IPR013815">
    <property type="entry name" value="ATP_grasp_subdomain_1"/>
</dbReference>
<dbReference type="EMBL" id="PEBX01000206">
    <property type="protein sequence ID" value="PTQ55076.1"/>
    <property type="molecule type" value="Genomic_DNA"/>
</dbReference>
<evidence type="ECO:0000256" key="1">
    <source>
        <dbReference type="ARBA" id="ARBA00022598"/>
    </source>
</evidence>
<feature type="binding site" evidence="5">
    <location>
        <begin position="227"/>
        <end position="230"/>
    </location>
    <ligand>
        <name>ATP</name>
        <dbReference type="ChEBI" id="CHEBI:30616"/>
    </ligand>
</feature>
<proteinExistence type="inferred from homology"/>
<evidence type="ECO:0000313" key="7">
    <source>
        <dbReference type="EMBL" id="PTQ55076.1"/>
    </source>
</evidence>
<comment type="function">
    <text evidence="5">Catalyzes the ATP-dependent conversion of 5-aminoimidazole ribonucleotide (AIR) and HCO(3)(-) to N5-carboxyaminoimidazole ribonucleotide (N5-CAIR).</text>
</comment>
<sequence>MQTSMSSEPTIFLPDTTIGIIGGGQLGRMMALSGRAMGYRLNVLDPDEAAPARFVADTFFQGSFTDQEAIKRLAQTSDVLVYEFEHIHTDALEHAARLKPLPQGVDIVRMAQHRTLEKEYLSRAGFPVAPYVLLHRPKDIMSAIDQLGFPLIVKTTRGGYDGKGQWRLFSESDRVPLEDAFETIFARAEAERRYQDRLGQTTHAQTEVPFDTSDSTSDLTRVPLIAERMIPFEKELSVIVARRADGLSKAFPVAENIHVNGILRQTIVPARVPEKIQQTATSLAEAIAHTFQVVGLLAVELFYVSDGTLLVNELAPRPHNSGHYTLDAVSISQFEQFLRAVTHLPLGEVRLYSPVVMVNILGEHLPEVLKRIPTLDPRVRVHLYGKKEARAGRKMGHLNIVAENIEEALEIVKTVGVE</sequence>
<dbReference type="InterPro" id="IPR016185">
    <property type="entry name" value="PreATP-grasp_dom_sf"/>
</dbReference>
<dbReference type="GO" id="GO:0005829">
    <property type="term" value="C:cytosol"/>
    <property type="evidence" value="ECO:0007669"/>
    <property type="project" value="TreeGrafter"/>
</dbReference>
<dbReference type="InterPro" id="IPR040686">
    <property type="entry name" value="PurK_C"/>
</dbReference>
<dbReference type="SUPFAM" id="SSF52440">
    <property type="entry name" value="PreATP-grasp domain"/>
    <property type="match status" value="1"/>
</dbReference>
<comment type="pathway">
    <text evidence="5">Purine metabolism; IMP biosynthesis via de novo pathway; 5-amino-1-(5-phospho-D-ribosyl)imidazole-4-carboxylate from 5-amino-1-(5-phospho-D-ribosyl)imidazole (N5-CAIR route): step 1/2.</text>
</comment>
<organism evidence="7 8">
    <name type="scientific">Candidatus Carbonibacillus altaicus</name>
    <dbReference type="NCBI Taxonomy" id="2163959"/>
    <lineage>
        <taxon>Bacteria</taxon>
        <taxon>Bacillati</taxon>
        <taxon>Bacillota</taxon>
        <taxon>Bacilli</taxon>
        <taxon>Bacillales</taxon>
        <taxon>Candidatus Carbonibacillus</taxon>
    </lineage>
</organism>
<dbReference type="SUPFAM" id="SSF56059">
    <property type="entry name" value="Glutathione synthetase ATP-binding domain-like"/>
    <property type="match status" value="1"/>
</dbReference>
<comment type="catalytic activity">
    <reaction evidence="5">
        <text>5-amino-1-(5-phospho-beta-D-ribosyl)imidazole + hydrogencarbonate + ATP = 5-carboxyamino-1-(5-phospho-D-ribosyl)imidazole + ADP + phosphate + 2 H(+)</text>
        <dbReference type="Rhea" id="RHEA:19317"/>
        <dbReference type="ChEBI" id="CHEBI:15378"/>
        <dbReference type="ChEBI" id="CHEBI:17544"/>
        <dbReference type="ChEBI" id="CHEBI:30616"/>
        <dbReference type="ChEBI" id="CHEBI:43474"/>
        <dbReference type="ChEBI" id="CHEBI:58730"/>
        <dbReference type="ChEBI" id="CHEBI:137981"/>
        <dbReference type="ChEBI" id="CHEBI:456216"/>
        <dbReference type="EC" id="6.3.4.18"/>
    </reaction>
</comment>
<evidence type="ECO:0000259" key="6">
    <source>
        <dbReference type="PROSITE" id="PS50975"/>
    </source>
</evidence>
<comment type="similarity">
    <text evidence="5">Belongs to the PurK/PurT family.</text>
</comment>
<feature type="binding site" evidence="5">
    <location>
        <position position="154"/>
    </location>
    <ligand>
        <name>ATP</name>
        <dbReference type="ChEBI" id="CHEBI:30616"/>
    </ligand>
</feature>
<name>A0A2R6XXD3_9BACL</name>
<feature type="binding site" evidence="5">
    <location>
        <position position="235"/>
    </location>
    <ligand>
        <name>ATP</name>
        <dbReference type="ChEBI" id="CHEBI:30616"/>
    </ligand>
</feature>
<dbReference type="InterPro" id="IPR011761">
    <property type="entry name" value="ATP-grasp"/>
</dbReference>
<dbReference type="InterPro" id="IPR011054">
    <property type="entry name" value="Rudment_hybrid_motif"/>
</dbReference>
<keyword evidence="3 5" id="KW-0658">Purine biosynthesis</keyword>
<dbReference type="GO" id="GO:0034028">
    <property type="term" value="F:5-(carboxyamino)imidazole ribonucleotide synthase activity"/>
    <property type="evidence" value="ECO:0007669"/>
    <property type="project" value="UniProtKB-UniRule"/>
</dbReference>
<dbReference type="EC" id="6.3.4.18" evidence="5"/>
<evidence type="ECO:0000256" key="2">
    <source>
        <dbReference type="ARBA" id="ARBA00022741"/>
    </source>
</evidence>
<dbReference type="HAMAP" id="MF_01928">
    <property type="entry name" value="PurK"/>
    <property type="match status" value="1"/>
</dbReference>
<evidence type="ECO:0000256" key="5">
    <source>
        <dbReference type="HAMAP-Rule" id="MF_01928"/>
    </source>
</evidence>
<feature type="binding site" evidence="5">
    <location>
        <begin position="312"/>
        <end position="313"/>
    </location>
    <ligand>
        <name>ATP</name>
        <dbReference type="ChEBI" id="CHEBI:30616"/>
    </ligand>
</feature>
<gene>
    <name evidence="5" type="primary">purK</name>
    <name evidence="7" type="ORF">BSOLF_0577</name>
</gene>
<dbReference type="Gene3D" id="3.30.470.20">
    <property type="entry name" value="ATP-grasp fold, B domain"/>
    <property type="match status" value="1"/>
</dbReference>
<dbReference type="InterPro" id="IPR054350">
    <property type="entry name" value="PurT/PurK_preATP-grasp"/>
</dbReference>
<dbReference type="UniPathway" id="UPA00074">
    <property type="reaction ID" value="UER00942"/>
</dbReference>
<dbReference type="Proteomes" id="UP000244338">
    <property type="component" value="Unassembled WGS sequence"/>
</dbReference>
<dbReference type="AlphaFoldDB" id="A0A2R6XXD3"/>
<evidence type="ECO:0000256" key="4">
    <source>
        <dbReference type="ARBA" id="ARBA00022840"/>
    </source>
</evidence>
<dbReference type="Gene3D" id="3.30.1490.20">
    <property type="entry name" value="ATP-grasp fold, A domain"/>
    <property type="match status" value="1"/>
</dbReference>
<dbReference type="GO" id="GO:0004638">
    <property type="term" value="F:phosphoribosylaminoimidazole carboxylase activity"/>
    <property type="evidence" value="ECO:0007669"/>
    <property type="project" value="InterPro"/>
</dbReference>
<evidence type="ECO:0000256" key="3">
    <source>
        <dbReference type="ARBA" id="ARBA00022755"/>
    </source>
</evidence>
<dbReference type="GO" id="GO:0046872">
    <property type="term" value="F:metal ion binding"/>
    <property type="evidence" value="ECO:0007669"/>
    <property type="project" value="InterPro"/>
</dbReference>
<dbReference type="InterPro" id="IPR003135">
    <property type="entry name" value="ATP-grasp_carboxylate-amine"/>
</dbReference>
<dbReference type="PROSITE" id="PS50975">
    <property type="entry name" value="ATP_GRASP"/>
    <property type="match status" value="1"/>
</dbReference>
<dbReference type="SUPFAM" id="SSF51246">
    <property type="entry name" value="Rudiment single hybrid motif"/>
    <property type="match status" value="1"/>
</dbReference>
<evidence type="ECO:0000313" key="8">
    <source>
        <dbReference type="Proteomes" id="UP000244338"/>
    </source>
</evidence>
<feature type="binding site" evidence="5">
    <location>
        <position position="258"/>
    </location>
    <ligand>
        <name>ATP</name>
        <dbReference type="ChEBI" id="CHEBI:30616"/>
    </ligand>
</feature>
<reference evidence="8" key="1">
    <citation type="journal article" date="2018" name="Sci. Rep.">
        <title>Lignite coal burning seam in the remote Altai Mountains harbors a hydrogen-driven thermophilic microbial community.</title>
        <authorList>
            <person name="Kadnikov V.V."/>
            <person name="Mardanov A.V."/>
            <person name="Ivasenko D.A."/>
            <person name="Antsiferov D.V."/>
            <person name="Beletsky A.V."/>
            <person name="Karnachuk O.V."/>
            <person name="Ravin N.V."/>
        </authorList>
    </citation>
    <scope>NUCLEOTIDE SEQUENCE [LARGE SCALE GENOMIC DNA]</scope>
</reference>
<dbReference type="GO" id="GO:0006189">
    <property type="term" value="P:'de novo' IMP biosynthetic process"/>
    <property type="evidence" value="ECO:0007669"/>
    <property type="project" value="UniProtKB-UniRule"/>
</dbReference>
<keyword evidence="4 5" id="KW-0067">ATP-binding</keyword>
<dbReference type="InterPro" id="IPR005875">
    <property type="entry name" value="PurK"/>
</dbReference>
<keyword evidence="2 5" id="KW-0547">Nucleotide-binding</keyword>
<feature type="binding site" evidence="5">
    <location>
        <begin position="159"/>
        <end position="165"/>
    </location>
    <ligand>
        <name>ATP</name>
        <dbReference type="ChEBI" id="CHEBI:30616"/>
    </ligand>
</feature>
<dbReference type="PANTHER" id="PTHR11609:SF5">
    <property type="entry name" value="PHOSPHORIBOSYLAMINOIMIDAZOLE CARBOXYLASE"/>
    <property type="match status" value="1"/>
</dbReference>
<keyword evidence="1 5" id="KW-0436">Ligase</keyword>
<dbReference type="Gene3D" id="3.40.50.20">
    <property type="match status" value="1"/>
</dbReference>
<dbReference type="GO" id="GO:0005524">
    <property type="term" value="F:ATP binding"/>
    <property type="evidence" value="ECO:0007669"/>
    <property type="project" value="UniProtKB-UniRule"/>
</dbReference>
<feature type="binding site" evidence="5">
    <location>
        <position position="114"/>
    </location>
    <ligand>
        <name>ATP</name>
        <dbReference type="ChEBI" id="CHEBI:30616"/>
    </ligand>
</feature>
<dbReference type="FunFam" id="3.30.470.20:FF:000029">
    <property type="entry name" value="N5-carboxyaminoimidazole ribonucleotide synthase"/>
    <property type="match status" value="1"/>
</dbReference>
<comment type="subunit">
    <text evidence="5">Homodimer.</text>
</comment>
<dbReference type="Pfam" id="PF02222">
    <property type="entry name" value="ATP-grasp"/>
    <property type="match status" value="2"/>
</dbReference>
<feature type="domain" description="ATP-grasp" evidence="6">
    <location>
        <begin position="118"/>
        <end position="342"/>
    </location>
</feature>
<accession>A0A2R6XXD3</accession>
<protein>
    <recommendedName>
        <fullName evidence="5">N5-carboxyaminoimidazole ribonucleotide synthase</fullName>
        <shortName evidence="5">N5-CAIR synthase</shortName>
        <ecNumber evidence="5">6.3.4.18</ecNumber>
    </recommendedName>
    <alternativeName>
        <fullName evidence="5">5-(carboxyamino)imidazole ribonucleotide synthetase</fullName>
    </alternativeName>
</protein>
<dbReference type="Pfam" id="PF17769">
    <property type="entry name" value="PurK_C"/>
    <property type="match status" value="1"/>
</dbReference>
<dbReference type="PANTHER" id="PTHR11609">
    <property type="entry name" value="PURINE BIOSYNTHESIS PROTEIN 6/7, PUR6/7"/>
    <property type="match status" value="1"/>
</dbReference>
<comment type="caution">
    <text evidence="7">The sequence shown here is derived from an EMBL/GenBank/DDBJ whole genome shotgun (WGS) entry which is preliminary data.</text>
</comment>
<dbReference type="Pfam" id="PF22660">
    <property type="entry name" value="RS_preATP-grasp-like"/>
    <property type="match status" value="1"/>
</dbReference>